<evidence type="ECO:0000313" key="2">
    <source>
        <dbReference type="EMBL" id="RKE98469.1"/>
    </source>
</evidence>
<dbReference type="OrthoDB" id="1522859at2"/>
<dbReference type="Pfam" id="PF03544">
    <property type="entry name" value="TonB_C"/>
    <property type="match status" value="1"/>
</dbReference>
<gene>
    <name evidence="2" type="ORF">BXY80_0557</name>
</gene>
<keyword evidence="3" id="KW-1185">Reference proteome</keyword>
<proteinExistence type="predicted"/>
<dbReference type="GO" id="GO:0055085">
    <property type="term" value="P:transmembrane transport"/>
    <property type="evidence" value="ECO:0007669"/>
    <property type="project" value="InterPro"/>
</dbReference>
<dbReference type="AlphaFoldDB" id="A0A420DW78"/>
<dbReference type="SUPFAM" id="SSF74653">
    <property type="entry name" value="TolA/TonB C-terminal domain"/>
    <property type="match status" value="1"/>
</dbReference>
<protein>
    <submittedName>
        <fullName evidence="2">TonB-like protein</fullName>
    </submittedName>
</protein>
<dbReference type="Gene3D" id="3.30.1150.10">
    <property type="match status" value="1"/>
</dbReference>
<sequence>MNRYMYQKRITELHEFIVDEKAVKHESKTEYYESLLTQIFETKQFSFVNPFFKQSLIKKRILMLNRSESKQTHLIKYTLLLPLVFGMLIYTSCEKEAYAESINNQSQYTYTLKAGNMIDAATKEVCNRFEAFLNNNPKYVGWAELNRITDEMTYSVHSIDEKVPNGYNEIEINTNNGLSYTLYMNLEEVREQDKKVNSKETLNELIEVVEDAGVSFDNVEVPIAVVDESPTFSFCKNETNERKKVCLTENIAKHVNKNFNLDLAKTLGLEGRQRISVIFKIDTNGKVFGIRARAPHPELEKEAIRVIQTLPTFISGKHKGKAVVVPYSLPILFQVH</sequence>
<name>A0A420DW78_9FLAO</name>
<evidence type="ECO:0000259" key="1">
    <source>
        <dbReference type="Pfam" id="PF03544"/>
    </source>
</evidence>
<comment type="caution">
    <text evidence="2">The sequence shown here is derived from an EMBL/GenBank/DDBJ whole genome shotgun (WGS) entry which is preliminary data.</text>
</comment>
<reference evidence="2 3" key="1">
    <citation type="submission" date="2018-09" db="EMBL/GenBank/DDBJ databases">
        <title>Genomic Encyclopedia of Archaeal and Bacterial Type Strains, Phase II (KMG-II): from individual species to whole genera.</title>
        <authorList>
            <person name="Goeker M."/>
        </authorList>
    </citation>
    <scope>NUCLEOTIDE SEQUENCE [LARGE SCALE GENOMIC DNA]</scope>
    <source>
        <strain evidence="2 3">DSM 26283</strain>
    </source>
</reference>
<accession>A0A420DW78</accession>
<dbReference type="Proteomes" id="UP000284892">
    <property type="component" value="Unassembled WGS sequence"/>
</dbReference>
<dbReference type="EMBL" id="RAQJ01000001">
    <property type="protein sequence ID" value="RKE98469.1"/>
    <property type="molecule type" value="Genomic_DNA"/>
</dbReference>
<organism evidence="2 3">
    <name type="scientific">Ichthyenterobacterium magnum</name>
    <dbReference type="NCBI Taxonomy" id="1230530"/>
    <lineage>
        <taxon>Bacteria</taxon>
        <taxon>Pseudomonadati</taxon>
        <taxon>Bacteroidota</taxon>
        <taxon>Flavobacteriia</taxon>
        <taxon>Flavobacteriales</taxon>
        <taxon>Flavobacteriaceae</taxon>
        <taxon>Ichthyenterobacterium</taxon>
    </lineage>
</organism>
<dbReference type="InterPro" id="IPR037682">
    <property type="entry name" value="TonB_C"/>
</dbReference>
<dbReference type="RefSeq" id="WP_120199680.1">
    <property type="nucleotide sequence ID" value="NZ_RAQJ01000001.1"/>
</dbReference>
<feature type="domain" description="TonB C-terminal" evidence="1">
    <location>
        <begin position="264"/>
        <end position="334"/>
    </location>
</feature>
<evidence type="ECO:0000313" key="3">
    <source>
        <dbReference type="Proteomes" id="UP000284892"/>
    </source>
</evidence>